<dbReference type="AlphaFoldDB" id="A0A1W6EVV7"/>
<name>A0A1W6EVV7_AMPCP</name>
<organism evidence="2">
    <name type="scientific">Ampulex compressa</name>
    <name type="common">Emerald cockroach wasp</name>
    <dbReference type="NCBI Taxonomy" id="860918"/>
    <lineage>
        <taxon>Eukaryota</taxon>
        <taxon>Metazoa</taxon>
        <taxon>Ecdysozoa</taxon>
        <taxon>Arthropoda</taxon>
        <taxon>Hexapoda</taxon>
        <taxon>Insecta</taxon>
        <taxon>Pterygota</taxon>
        <taxon>Neoptera</taxon>
        <taxon>Endopterygota</taxon>
        <taxon>Hymenoptera</taxon>
        <taxon>Apocrita</taxon>
        <taxon>Aculeata</taxon>
        <taxon>Apoidea</taxon>
        <taxon>Ampulicidae</taxon>
        <taxon>Ampulicini</taxon>
        <taxon>Ampulex</taxon>
    </lineage>
</organism>
<reference evidence="2" key="1">
    <citation type="submission" date="2017-02" db="EMBL/GenBank/DDBJ databases">
        <title>Parasitoid Jewel Wasp Mounts Multi-Pronged Neurochemical Attack to Hijack a Host Brain.</title>
        <authorList>
            <person name="Arvidson R.S."/>
            <person name="Kaiser M."/>
            <person name="Libersat F."/>
            <person name="Adams M.E."/>
        </authorList>
    </citation>
    <scope>NUCLEOTIDE SEQUENCE</scope>
    <source>
        <strain evidence="2">67</strain>
    </source>
</reference>
<keyword evidence="1" id="KW-0732">Signal</keyword>
<protein>
    <submittedName>
        <fullName evidence="2">Venom protein</fullName>
    </submittedName>
</protein>
<feature type="chain" id="PRO_5013230018" evidence="1">
    <location>
        <begin position="24"/>
        <end position="235"/>
    </location>
</feature>
<dbReference type="EMBL" id="KY563440">
    <property type="protein sequence ID" value="ARK19849.1"/>
    <property type="molecule type" value="mRNA"/>
</dbReference>
<evidence type="ECO:0000256" key="1">
    <source>
        <dbReference type="SAM" id="SignalP"/>
    </source>
</evidence>
<proteinExistence type="evidence at transcript level"/>
<sequence>MKTAMVLCLLTTIYGLSITVSKADNVNQNQQEFDVMKAYSNIGLKRTELIITNFADLIKLQASMAYAYLNMRNIFDAQTSIELNKTRAAADAAIAKGKDAGHCYWYAVTIFEGVQKNLERQFLSCKNTNIEKYMNTLVVFDKFLKESNTIMEYILLDYIACKNKKSDAYFCNKDRIEKCVVYVETFVTNYYPMYCKIISSQVLANTMLCLRKHFEEGTKRVTEIGFIDQCLKDAE</sequence>
<accession>A0A1W6EVV7</accession>
<feature type="signal peptide" evidence="1">
    <location>
        <begin position="1"/>
        <end position="23"/>
    </location>
</feature>
<evidence type="ECO:0000313" key="2">
    <source>
        <dbReference type="EMBL" id="ARK19849.1"/>
    </source>
</evidence>